<evidence type="ECO:0000256" key="3">
    <source>
        <dbReference type="ARBA" id="ARBA00022692"/>
    </source>
</evidence>
<feature type="compositionally biased region" description="Acidic residues" evidence="6">
    <location>
        <begin position="226"/>
        <end position="238"/>
    </location>
</feature>
<feature type="compositionally biased region" description="Basic and acidic residues" evidence="6">
    <location>
        <begin position="1042"/>
        <end position="1052"/>
    </location>
</feature>
<evidence type="ECO:0000256" key="7">
    <source>
        <dbReference type="SAM" id="Phobius"/>
    </source>
</evidence>
<comment type="subcellular location">
    <subcellularLocation>
        <location evidence="1">Membrane</location>
        <topology evidence="1">Multi-pass membrane protein</topology>
    </subcellularLocation>
</comment>
<feature type="transmembrane region" description="Helical" evidence="7">
    <location>
        <begin position="765"/>
        <end position="788"/>
    </location>
</feature>
<feature type="transmembrane region" description="Helical" evidence="7">
    <location>
        <begin position="800"/>
        <end position="825"/>
    </location>
</feature>
<feature type="region of interest" description="Disordered" evidence="6">
    <location>
        <begin position="1"/>
        <end position="22"/>
    </location>
</feature>
<comment type="similarity">
    <text evidence="2">Belongs to the XK family.</text>
</comment>
<keyword evidence="5 7" id="KW-0472">Membrane</keyword>
<feature type="compositionally biased region" description="Basic and acidic residues" evidence="6">
    <location>
        <begin position="214"/>
        <end position="224"/>
    </location>
</feature>
<feature type="compositionally biased region" description="Polar residues" evidence="6">
    <location>
        <begin position="962"/>
        <end position="973"/>
    </location>
</feature>
<feature type="transmembrane region" description="Helical" evidence="7">
    <location>
        <begin position="656"/>
        <end position="675"/>
    </location>
</feature>
<feature type="region of interest" description="Disordered" evidence="6">
    <location>
        <begin position="911"/>
        <end position="975"/>
    </location>
</feature>
<reference evidence="8" key="1">
    <citation type="submission" date="2021-01" db="EMBL/GenBank/DDBJ databases">
        <authorList>
            <person name="Corre E."/>
            <person name="Pelletier E."/>
            <person name="Niang G."/>
            <person name="Scheremetjew M."/>
            <person name="Finn R."/>
            <person name="Kale V."/>
            <person name="Holt S."/>
            <person name="Cochrane G."/>
            <person name="Meng A."/>
            <person name="Brown T."/>
            <person name="Cohen L."/>
        </authorList>
    </citation>
    <scope>NUCLEOTIDE SEQUENCE</scope>
    <source>
        <strain evidence="8">CCMP1723</strain>
    </source>
</reference>
<feature type="compositionally biased region" description="Low complexity" evidence="6">
    <location>
        <begin position="1059"/>
        <end position="1072"/>
    </location>
</feature>
<dbReference type="InterPro" id="IPR018629">
    <property type="entry name" value="XK-rel"/>
</dbReference>
<feature type="region of interest" description="Disordered" evidence="6">
    <location>
        <begin position="836"/>
        <end position="896"/>
    </location>
</feature>
<evidence type="ECO:0000256" key="1">
    <source>
        <dbReference type="ARBA" id="ARBA00004141"/>
    </source>
</evidence>
<dbReference type="AlphaFoldDB" id="A0A7S0IL02"/>
<keyword evidence="3 7" id="KW-0812">Transmembrane</keyword>
<feature type="compositionally biased region" description="Basic and acidic residues" evidence="6">
    <location>
        <begin position="935"/>
        <end position="945"/>
    </location>
</feature>
<feature type="region of interest" description="Disordered" evidence="6">
    <location>
        <begin position="989"/>
        <end position="1114"/>
    </location>
</feature>
<evidence type="ECO:0000256" key="4">
    <source>
        <dbReference type="ARBA" id="ARBA00022989"/>
    </source>
</evidence>
<sequence length="1114" mass="119866">MDCVLMAGTPETGGPLDRLPSNATITTLSPALTTPVAIPEESASPDVETGAVPDDAMSPHETQGAPGHVAEVKASIESGEETRKSKDGGGKLRKSLNVIGGFKKATSGLMAKLRASRDAPETPVRRPSPKTGRGEDSVEASVEDANATAAVRRDDLVEAGGVSADDAATLEEEEERRVEEEIALAERLSPGLVAHAVGSPGMSPGMEPTVIDQSPERTRSKFELPEVGDGETDDEDEEEHHREPVEQTDVTMSMSPVRVDASVDKENNENGRGVTFAATPDEIRSNNSSHDDLQNSQYSPEVAPLQQRDGNNTGGWKKPPMSKSKEDAHFVSKVTSRQMPDKYGAMFASMATPPAKVFGSGRGGIGGSYNDKMSGAGMIRKSSHSKAGGDGKAVMTPLPISKNVLERIDALGPEMQPMQKYILIAGIMLDFYAKSQLIRELNRFASNADWGWFVMVFLFFLLSGSMTAMYWVLHYPMPTKAEIAKAQKEHQTKVFGFTKIDFKRMVRNAGAVASMCQLGTPFAAWRALRTNDLRQRKAEMDLRGMQLVDTVFLILPVATLQAYVGMACSSPESRCPGRNGFDALLFLAVLGAITSGTLCFVSLDLHEKPPSYTWAQYWTAHKAHLSEMAAKTVFRFLELGARITTIALFSAAHGGWVFFIFFMHAVIVLAALRFWPRLVGGGVPDRNVWQKFIATKETVIKTRFWPDKWRRFRVAILDDSKLLLAVMIWPPSMFVANATDKNGKFWWRSKTCPRKSFLSVNRVDAIFPLPAVVAVQVFEAMLMLVIVGASISEYPHYHNYYLMAFLANMAWLAAAVGWMSAASLWNPFLPEGPPLGLPTATLHPGRTPGRPAREEDDEECPGTEWRPHDGWGGDTPAPAGGVKSIGGAPSAATSASGSEGAVAASVDARDVFSPPAETPRGPAVRPSHAAGDGSRGSRDDEKEGGAEAGIPPETTVDPEPVSQASPRALNFTSVPEDFKYDFAAERAKRLAAAKAQREAAARAQLASHRRTDSGGSAASERASEPRETASPAAQPKGGISFDRLRGGLEKKGGYVPGKTNTSTASTVSSLATPPFPGRHALSLSSDASMAVNATLTARDDESGDPWSDPWGGRG</sequence>
<evidence type="ECO:0000256" key="5">
    <source>
        <dbReference type="ARBA" id="ARBA00023136"/>
    </source>
</evidence>
<proteinExistence type="inferred from homology"/>
<feature type="compositionally biased region" description="Low complexity" evidence="6">
    <location>
        <begin position="885"/>
        <end position="896"/>
    </location>
</feature>
<dbReference type="EMBL" id="HBEQ01013795">
    <property type="protein sequence ID" value="CAD8525006.1"/>
    <property type="molecule type" value="Transcribed_RNA"/>
</dbReference>
<gene>
    <name evidence="8" type="ORF">MCOM1403_LOCUS11110</name>
</gene>
<evidence type="ECO:0000256" key="6">
    <source>
        <dbReference type="SAM" id="MobiDB-lite"/>
    </source>
</evidence>
<feature type="transmembrane region" description="Helical" evidence="7">
    <location>
        <begin position="584"/>
        <end position="603"/>
    </location>
</feature>
<feature type="region of interest" description="Disordered" evidence="6">
    <location>
        <begin position="199"/>
        <end position="329"/>
    </location>
</feature>
<protein>
    <submittedName>
        <fullName evidence="8">Uncharacterized protein</fullName>
    </submittedName>
</protein>
<feature type="compositionally biased region" description="Basic and acidic residues" evidence="6">
    <location>
        <begin position="115"/>
        <end position="124"/>
    </location>
</feature>
<feature type="transmembrane region" description="Helical" evidence="7">
    <location>
        <begin position="544"/>
        <end position="564"/>
    </location>
</feature>
<feature type="transmembrane region" description="Helical" evidence="7">
    <location>
        <begin position="450"/>
        <end position="473"/>
    </location>
</feature>
<evidence type="ECO:0000256" key="2">
    <source>
        <dbReference type="ARBA" id="ARBA00008789"/>
    </source>
</evidence>
<accession>A0A7S0IL02</accession>
<dbReference type="GO" id="GO:0005886">
    <property type="term" value="C:plasma membrane"/>
    <property type="evidence" value="ECO:0007669"/>
    <property type="project" value="UniProtKB-ARBA"/>
</dbReference>
<organism evidence="8">
    <name type="scientific">Micromonas pusilla</name>
    <name type="common">Picoplanktonic green alga</name>
    <name type="synonym">Chromulina pusilla</name>
    <dbReference type="NCBI Taxonomy" id="38833"/>
    <lineage>
        <taxon>Eukaryota</taxon>
        <taxon>Viridiplantae</taxon>
        <taxon>Chlorophyta</taxon>
        <taxon>Mamiellophyceae</taxon>
        <taxon>Mamiellales</taxon>
        <taxon>Mamiellaceae</taxon>
        <taxon>Micromonas</taxon>
    </lineage>
</organism>
<keyword evidence="4 7" id="KW-1133">Transmembrane helix</keyword>
<name>A0A7S0IL02_MICPS</name>
<feature type="compositionally biased region" description="Polar residues" evidence="6">
    <location>
        <begin position="1082"/>
        <end position="1095"/>
    </location>
</feature>
<dbReference type="Pfam" id="PF09815">
    <property type="entry name" value="XK-related"/>
    <property type="match status" value="1"/>
</dbReference>
<feature type="region of interest" description="Disordered" evidence="6">
    <location>
        <begin position="111"/>
        <end position="153"/>
    </location>
</feature>
<evidence type="ECO:0000313" key="8">
    <source>
        <dbReference type="EMBL" id="CAD8525006.1"/>
    </source>
</evidence>
<feature type="compositionally biased region" description="Basic and acidic residues" evidence="6">
    <location>
        <begin position="281"/>
        <end position="293"/>
    </location>
</feature>